<dbReference type="Proteomes" id="UP001178507">
    <property type="component" value="Unassembled WGS sequence"/>
</dbReference>
<dbReference type="AlphaFoldDB" id="A0AA36IHU5"/>
<keyword evidence="2" id="KW-1185">Reference proteome</keyword>
<name>A0AA36IHU5_9DINO</name>
<sequence length="245" mass="27050">MLGLGAMEDEVSQEAEPFLDTEAFPHFAALLAASGDYARCSGCRFRKASFSDLPEGNEPLEGRVAAKVKAAPLIKEFLEKVERHTDDALSEELNKAFNILWAESMRSSMAARCQQLELWPPCPPPPGIDDLDTDYAKDTTCLLAMAQRLYNQDRLRKESHTRRLSTASFLADFAFEAGLPTPPFFGCRDPAMEKPLGPSACHRHVSPSAWTQNSGFAKGQNLFESMKTRVASTLTVGSILRARHV</sequence>
<organism evidence="1 2">
    <name type="scientific">Effrenium voratum</name>
    <dbReference type="NCBI Taxonomy" id="2562239"/>
    <lineage>
        <taxon>Eukaryota</taxon>
        <taxon>Sar</taxon>
        <taxon>Alveolata</taxon>
        <taxon>Dinophyceae</taxon>
        <taxon>Suessiales</taxon>
        <taxon>Symbiodiniaceae</taxon>
        <taxon>Effrenium</taxon>
    </lineage>
</organism>
<accession>A0AA36IHU5</accession>
<evidence type="ECO:0000313" key="1">
    <source>
        <dbReference type="EMBL" id="CAJ1387874.1"/>
    </source>
</evidence>
<evidence type="ECO:0000313" key="2">
    <source>
        <dbReference type="Proteomes" id="UP001178507"/>
    </source>
</evidence>
<protein>
    <submittedName>
        <fullName evidence="1">Uncharacterized protein</fullName>
    </submittedName>
</protein>
<reference evidence="1" key="1">
    <citation type="submission" date="2023-08" db="EMBL/GenBank/DDBJ databases">
        <authorList>
            <person name="Chen Y."/>
            <person name="Shah S."/>
            <person name="Dougan E. K."/>
            <person name="Thang M."/>
            <person name="Chan C."/>
        </authorList>
    </citation>
    <scope>NUCLEOTIDE SEQUENCE</scope>
</reference>
<dbReference type="EMBL" id="CAUJNA010001591">
    <property type="protein sequence ID" value="CAJ1387874.1"/>
    <property type="molecule type" value="Genomic_DNA"/>
</dbReference>
<comment type="caution">
    <text evidence="1">The sequence shown here is derived from an EMBL/GenBank/DDBJ whole genome shotgun (WGS) entry which is preliminary data.</text>
</comment>
<gene>
    <name evidence="1" type="ORF">EVOR1521_LOCUS13854</name>
</gene>
<proteinExistence type="predicted"/>